<dbReference type="GO" id="GO:0016747">
    <property type="term" value="F:acyltransferase activity, transferring groups other than amino-acyl groups"/>
    <property type="evidence" value="ECO:0007669"/>
    <property type="project" value="InterPro"/>
</dbReference>
<reference evidence="3" key="1">
    <citation type="journal article" date="2020" name="Mol. Plant Microbe">
        <title>Rhizobial microsymbionts of the narrowly endemic Oxytropis species growing in Kamchatka are characterized by significant genetic diversity and possess a set of genes that are associated with T3SS and T6SS secretion systems and can affect the development of symbiosis.</title>
        <authorList>
            <person name="Safronova V."/>
            <person name="Guro P."/>
            <person name="Sazanova A."/>
            <person name="Kuznetsova I."/>
            <person name="Belimov A."/>
            <person name="Yakubov V."/>
            <person name="Chirak E."/>
            <person name="Afonin A."/>
            <person name="Gogolev Y."/>
            <person name="Andronov E."/>
            <person name="Tikhonovich I."/>
        </authorList>
    </citation>
    <scope>NUCLEOTIDE SEQUENCE [LARGE SCALE GENOMIC DNA]</scope>
    <source>
        <strain evidence="3">581</strain>
    </source>
</reference>
<proteinExistence type="predicted"/>
<dbReference type="Gene3D" id="3.40.630.30">
    <property type="match status" value="1"/>
</dbReference>
<dbReference type="InterPro" id="IPR000182">
    <property type="entry name" value="GNAT_dom"/>
</dbReference>
<dbReference type="KEGG" id="trb:HB776_19285"/>
<protein>
    <submittedName>
        <fullName evidence="2">GNAT family N-acetyltransferase</fullName>
    </submittedName>
</protein>
<dbReference type="CDD" id="cd04301">
    <property type="entry name" value="NAT_SF"/>
    <property type="match status" value="1"/>
</dbReference>
<dbReference type="Pfam" id="PF00583">
    <property type="entry name" value="Acetyltransf_1"/>
    <property type="match status" value="1"/>
</dbReference>
<name>A0A7G6U278_9BRAD</name>
<dbReference type="PROSITE" id="PS51186">
    <property type="entry name" value="GNAT"/>
    <property type="match status" value="1"/>
</dbReference>
<evidence type="ECO:0000313" key="2">
    <source>
        <dbReference type="EMBL" id="QND73110.1"/>
    </source>
</evidence>
<gene>
    <name evidence="2" type="ORF">HB776_19285</name>
</gene>
<accession>A0A7G6U278</accession>
<organism evidence="2 3">
    <name type="scientific">Tardiphaga robiniae</name>
    <dbReference type="NCBI Taxonomy" id="943830"/>
    <lineage>
        <taxon>Bacteria</taxon>
        <taxon>Pseudomonadati</taxon>
        <taxon>Pseudomonadota</taxon>
        <taxon>Alphaproteobacteria</taxon>
        <taxon>Hyphomicrobiales</taxon>
        <taxon>Nitrobacteraceae</taxon>
        <taxon>Tardiphaga</taxon>
    </lineage>
</organism>
<keyword evidence="2" id="KW-0808">Transferase</keyword>
<dbReference type="SUPFAM" id="SSF55729">
    <property type="entry name" value="Acyl-CoA N-acyltransferases (Nat)"/>
    <property type="match status" value="1"/>
</dbReference>
<evidence type="ECO:0000259" key="1">
    <source>
        <dbReference type="PROSITE" id="PS51186"/>
    </source>
</evidence>
<dbReference type="InterPro" id="IPR016181">
    <property type="entry name" value="Acyl_CoA_acyltransferase"/>
</dbReference>
<dbReference type="AlphaFoldDB" id="A0A7G6U278"/>
<feature type="domain" description="N-acetyltransferase" evidence="1">
    <location>
        <begin position="6"/>
        <end position="165"/>
    </location>
</feature>
<dbReference type="RefSeq" id="WP_184511963.1">
    <property type="nucleotide sequence ID" value="NZ_CP050292.1"/>
</dbReference>
<evidence type="ECO:0000313" key="3">
    <source>
        <dbReference type="Proteomes" id="UP000515291"/>
    </source>
</evidence>
<dbReference type="Proteomes" id="UP000515291">
    <property type="component" value="Chromosome"/>
</dbReference>
<sequence length="191" mass="20319">MTNHAINLRLARPSDAAKLQSYFRTLSKPSRYNRFLGNVADQSISHIDRTIGGTGSAFFCVIATTQSEKSHHIVGEAVCAATAAAEVALSVDDAVQGCGIGRALLATVEALAAQRGAQELYGTIFGTNDRIRKLACSLGYAIERSDGDWTHRLLRKTLLPRRTLPFIAGPAVVASPLPYPDGALGKGLGQQ</sequence>
<dbReference type="EMBL" id="CP050292">
    <property type="protein sequence ID" value="QND73110.1"/>
    <property type="molecule type" value="Genomic_DNA"/>
</dbReference>